<dbReference type="InterPro" id="IPR036812">
    <property type="entry name" value="NAD(P)_OxRdtase_dom_sf"/>
</dbReference>
<dbReference type="Proteomes" id="UP000294547">
    <property type="component" value="Unassembled WGS sequence"/>
</dbReference>
<dbReference type="InterPro" id="IPR020471">
    <property type="entry name" value="AKR"/>
</dbReference>
<dbReference type="InterPro" id="IPR023210">
    <property type="entry name" value="NADP_OxRdtase_dom"/>
</dbReference>
<sequence length="350" mass="38124">MQKRRLGRSGPMVSSITLGTMTFGEQNTEAEGHAQMDRAFDAGVDILDAAELYPIPPKPQTTGRTEEIVGSWMKARGNRDRVTVATKVVGRTVMDWFRDDGSPGRLIRSQIVEAVEKSLRRLQTDVIDLYQVHWPDREVPGFGSNPTRWARVEPASDETAIEESAAVFADLVREGKIRWLGLSNESAWGTMRWIAAAEKGIGPRPIAIQNAYSLLNRTYEVALAEVGEREGVGLLAYSPLAQGYLTGKYAGGALPEGSRKRLFDRLQRYEKPGTAAAVDAYVGLARDFGVDPATFAVAFTLNQSCCTSSIIGATTPAQLETCLAAARLEWTAAMQQAVDAVHQRVGNPAP</sequence>
<organism evidence="3 4">
    <name type="scientific">Oharaeibacter diazotrophicus</name>
    <dbReference type="NCBI Taxonomy" id="1920512"/>
    <lineage>
        <taxon>Bacteria</taxon>
        <taxon>Pseudomonadati</taxon>
        <taxon>Pseudomonadota</taxon>
        <taxon>Alphaproteobacteria</taxon>
        <taxon>Hyphomicrobiales</taxon>
        <taxon>Pleomorphomonadaceae</taxon>
        <taxon>Oharaeibacter</taxon>
    </lineage>
</organism>
<dbReference type="PANTHER" id="PTHR43364:SF4">
    <property type="entry name" value="NAD(P)-LINKED OXIDOREDUCTASE SUPERFAMILY PROTEIN"/>
    <property type="match status" value="1"/>
</dbReference>
<name>A0A4R6RF21_9HYPH</name>
<evidence type="ECO:0000256" key="1">
    <source>
        <dbReference type="ARBA" id="ARBA00023002"/>
    </source>
</evidence>
<dbReference type="AlphaFoldDB" id="A0A4R6RF21"/>
<dbReference type="CDD" id="cd19094">
    <property type="entry name" value="AKR_Tas-like"/>
    <property type="match status" value="1"/>
</dbReference>
<evidence type="ECO:0000259" key="2">
    <source>
        <dbReference type="Pfam" id="PF00248"/>
    </source>
</evidence>
<dbReference type="SUPFAM" id="SSF51430">
    <property type="entry name" value="NAD(P)-linked oxidoreductase"/>
    <property type="match status" value="1"/>
</dbReference>
<comment type="caution">
    <text evidence="3">The sequence shown here is derived from an EMBL/GenBank/DDBJ whole genome shotgun (WGS) entry which is preliminary data.</text>
</comment>
<dbReference type="RefSeq" id="WP_126540382.1">
    <property type="nucleotide sequence ID" value="NZ_BSPM01000002.1"/>
</dbReference>
<dbReference type="Gene3D" id="3.20.20.100">
    <property type="entry name" value="NADP-dependent oxidoreductase domain"/>
    <property type="match status" value="1"/>
</dbReference>
<dbReference type="Pfam" id="PF00248">
    <property type="entry name" value="Aldo_ket_red"/>
    <property type="match status" value="1"/>
</dbReference>
<evidence type="ECO:0000313" key="4">
    <source>
        <dbReference type="Proteomes" id="UP000294547"/>
    </source>
</evidence>
<evidence type="ECO:0000313" key="3">
    <source>
        <dbReference type="EMBL" id="TDP84377.1"/>
    </source>
</evidence>
<protein>
    <submittedName>
        <fullName evidence="3">Aryl-alcohol dehydrogenase-like predicted oxidoreductase</fullName>
    </submittedName>
</protein>
<dbReference type="OrthoDB" id="9774523at2"/>
<gene>
    <name evidence="3" type="ORF">EDD54_2984</name>
</gene>
<accession>A0A4R6RF21</accession>
<reference evidence="3 4" key="1">
    <citation type="submission" date="2019-03" db="EMBL/GenBank/DDBJ databases">
        <title>Genomic Encyclopedia of Type Strains, Phase IV (KMG-IV): sequencing the most valuable type-strain genomes for metagenomic binning, comparative biology and taxonomic classification.</title>
        <authorList>
            <person name="Goeker M."/>
        </authorList>
    </citation>
    <scope>NUCLEOTIDE SEQUENCE [LARGE SCALE GENOMIC DNA]</scope>
    <source>
        <strain evidence="3 4">DSM 102969</strain>
    </source>
</reference>
<feature type="domain" description="NADP-dependent oxidoreductase" evidence="2">
    <location>
        <begin position="16"/>
        <end position="341"/>
    </location>
</feature>
<dbReference type="EMBL" id="SNXY01000008">
    <property type="protein sequence ID" value="TDP84377.1"/>
    <property type="molecule type" value="Genomic_DNA"/>
</dbReference>
<dbReference type="GO" id="GO:0016491">
    <property type="term" value="F:oxidoreductase activity"/>
    <property type="evidence" value="ECO:0007669"/>
    <property type="project" value="UniProtKB-KW"/>
</dbReference>
<dbReference type="PANTHER" id="PTHR43364">
    <property type="entry name" value="NADH-SPECIFIC METHYLGLYOXAL REDUCTASE-RELATED"/>
    <property type="match status" value="1"/>
</dbReference>
<keyword evidence="1" id="KW-0560">Oxidoreductase</keyword>
<keyword evidence="4" id="KW-1185">Reference proteome</keyword>
<dbReference type="InterPro" id="IPR050523">
    <property type="entry name" value="AKR_Detox_Biosynth"/>
</dbReference>
<proteinExistence type="predicted"/>
<dbReference type="PRINTS" id="PR00069">
    <property type="entry name" value="ALDKETRDTASE"/>
</dbReference>